<comment type="caution">
    <text evidence="1">The sequence shown here is derived from an EMBL/GenBank/DDBJ whole genome shotgun (WGS) entry which is preliminary data.</text>
</comment>
<name>A0A4C1Z5Y5_EUMVA</name>
<dbReference type="EMBL" id="BGZK01001546">
    <property type="protein sequence ID" value="GBP82067.1"/>
    <property type="molecule type" value="Genomic_DNA"/>
</dbReference>
<dbReference type="AlphaFoldDB" id="A0A4C1Z5Y5"/>
<protein>
    <submittedName>
        <fullName evidence="1">Uncharacterized protein</fullName>
    </submittedName>
</protein>
<sequence length="180" mass="19497">MRRRLCIVQNPVCGTHNVQRAPAFLFGLRHRSPGINIHHVLIRLRTATHKAHSSPSASGHRNGLDWTYLAAHSRKWAGAGCGLAGGVGPGPGAEAELVCFSLSEITSFMGIRDYSARCSDSRRVSAGELLDSTLPLLFYIIPTIAFYEIAFTFAARPPAANVSVLVTDGTRSRKNQNSNL</sequence>
<proteinExistence type="predicted"/>
<reference evidence="1 2" key="1">
    <citation type="journal article" date="2019" name="Commun. Biol.">
        <title>The bagworm genome reveals a unique fibroin gene that provides high tensile strength.</title>
        <authorList>
            <person name="Kono N."/>
            <person name="Nakamura H."/>
            <person name="Ohtoshi R."/>
            <person name="Tomita M."/>
            <person name="Numata K."/>
            <person name="Arakawa K."/>
        </authorList>
    </citation>
    <scope>NUCLEOTIDE SEQUENCE [LARGE SCALE GENOMIC DNA]</scope>
</reference>
<evidence type="ECO:0000313" key="1">
    <source>
        <dbReference type="EMBL" id="GBP82067.1"/>
    </source>
</evidence>
<gene>
    <name evidence="1" type="ORF">EVAR_103786_1</name>
</gene>
<organism evidence="1 2">
    <name type="scientific">Eumeta variegata</name>
    <name type="common">Bagworm moth</name>
    <name type="synonym">Eumeta japonica</name>
    <dbReference type="NCBI Taxonomy" id="151549"/>
    <lineage>
        <taxon>Eukaryota</taxon>
        <taxon>Metazoa</taxon>
        <taxon>Ecdysozoa</taxon>
        <taxon>Arthropoda</taxon>
        <taxon>Hexapoda</taxon>
        <taxon>Insecta</taxon>
        <taxon>Pterygota</taxon>
        <taxon>Neoptera</taxon>
        <taxon>Endopterygota</taxon>
        <taxon>Lepidoptera</taxon>
        <taxon>Glossata</taxon>
        <taxon>Ditrysia</taxon>
        <taxon>Tineoidea</taxon>
        <taxon>Psychidae</taxon>
        <taxon>Oiketicinae</taxon>
        <taxon>Eumeta</taxon>
    </lineage>
</organism>
<dbReference type="Proteomes" id="UP000299102">
    <property type="component" value="Unassembled WGS sequence"/>
</dbReference>
<evidence type="ECO:0000313" key="2">
    <source>
        <dbReference type="Proteomes" id="UP000299102"/>
    </source>
</evidence>
<accession>A0A4C1Z5Y5</accession>
<keyword evidence="2" id="KW-1185">Reference proteome</keyword>